<evidence type="ECO:0000256" key="1">
    <source>
        <dbReference type="SAM" id="MobiDB-lite"/>
    </source>
</evidence>
<name>A0A0K2TKC2_LEPSM</name>
<sequence length="147" mass="16606">SSCSRRCRRRRGSHSRGHGHGGHSWWSHHQVRRGNAGSEAWRGNPGWRNGSSWIGWWNSNTREFPSLKGSSGCVDETLSLLLHPFLIIKLHVLLVLTSRTVRFPNGWGVVRQVGITIVTKVLGHPQTARIKLLFRLTITYLIVPTLS</sequence>
<feature type="non-terminal residue" evidence="2">
    <location>
        <position position="1"/>
    </location>
</feature>
<accession>A0A0K2TKC2</accession>
<proteinExistence type="predicted"/>
<reference evidence="2" key="1">
    <citation type="submission" date="2014-05" db="EMBL/GenBank/DDBJ databases">
        <authorList>
            <person name="Chronopoulou M."/>
        </authorList>
    </citation>
    <scope>NUCLEOTIDE SEQUENCE</scope>
    <source>
        <tissue evidence="2">Whole organism</tissue>
    </source>
</reference>
<protein>
    <submittedName>
        <fullName evidence="2">Uncharacterized protein</fullName>
    </submittedName>
</protein>
<evidence type="ECO:0000313" key="2">
    <source>
        <dbReference type="EMBL" id="CDW26280.1"/>
    </source>
</evidence>
<dbReference type="EMBL" id="HACA01008919">
    <property type="protein sequence ID" value="CDW26280.1"/>
    <property type="molecule type" value="Transcribed_RNA"/>
</dbReference>
<dbReference type="AlphaFoldDB" id="A0A0K2TKC2"/>
<organism evidence="2">
    <name type="scientific">Lepeophtheirus salmonis</name>
    <name type="common">Salmon louse</name>
    <name type="synonym">Caligus salmonis</name>
    <dbReference type="NCBI Taxonomy" id="72036"/>
    <lineage>
        <taxon>Eukaryota</taxon>
        <taxon>Metazoa</taxon>
        <taxon>Ecdysozoa</taxon>
        <taxon>Arthropoda</taxon>
        <taxon>Crustacea</taxon>
        <taxon>Multicrustacea</taxon>
        <taxon>Hexanauplia</taxon>
        <taxon>Copepoda</taxon>
        <taxon>Siphonostomatoida</taxon>
        <taxon>Caligidae</taxon>
        <taxon>Lepeophtheirus</taxon>
    </lineage>
</organism>
<feature type="compositionally biased region" description="Basic residues" evidence="1">
    <location>
        <begin position="1"/>
        <end position="21"/>
    </location>
</feature>
<feature type="region of interest" description="Disordered" evidence="1">
    <location>
        <begin position="1"/>
        <end position="28"/>
    </location>
</feature>